<keyword evidence="2" id="KW-1185">Reference proteome</keyword>
<dbReference type="EMBL" id="KZ820311">
    <property type="protein sequence ID" value="PWN47910.1"/>
    <property type="molecule type" value="Genomic_DNA"/>
</dbReference>
<protein>
    <submittedName>
        <fullName evidence="1">Uncharacterized protein</fullName>
    </submittedName>
</protein>
<reference evidence="1 2" key="1">
    <citation type="journal article" date="2018" name="Mol. Biol. Evol.">
        <title>Broad Genomic Sampling Reveals a Smut Pathogenic Ancestry of the Fungal Clade Ustilaginomycotina.</title>
        <authorList>
            <person name="Kijpornyongpan T."/>
            <person name="Mondo S.J."/>
            <person name="Barry K."/>
            <person name="Sandor L."/>
            <person name="Lee J."/>
            <person name="Lipzen A."/>
            <person name="Pangilinan J."/>
            <person name="LaButti K."/>
            <person name="Hainaut M."/>
            <person name="Henrissat B."/>
            <person name="Grigoriev I.V."/>
            <person name="Spatafora J.W."/>
            <person name="Aime M.C."/>
        </authorList>
    </citation>
    <scope>NUCLEOTIDE SEQUENCE [LARGE SCALE GENOMIC DNA]</scope>
    <source>
        <strain evidence="1 2">SA 807</strain>
    </source>
</reference>
<accession>A0ACD0NQ78</accession>
<evidence type="ECO:0000313" key="2">
    <source>
        <dbReference type="Proteomes" id="UP000245626"/>
    </source>
</evidence>
<proteinExistence type="predicted"/>
<name>A0ACD0NQ78_9BASI</name>
<sequence>MKFLVAFTALVGLAAAAPSPSSIKEVPEGDSEIVERGGAAGAVASAAIGSAVGAIVTQAINGAVKVVGQALEWNAARETFTKETTRRMWASRPPRAAAAVCYNMGYDVSRRGQMSDLTSVKFSKGPFHTDYDCFYMWGPDNHFLSRGDGGYVNLSIDYDRNRCNFDSRTSDLYCK</sequence>
<gene>
    <name evidence="1" type="ORF">IE53DRAFT_389939</name>
</gene>
<dbReference type="Proteomes" id="UP000245626">
    <property type="component" value="Unassembled WGS sequence"/>
</dbReference>
<evidence type="ECO:0000313" key="1">
    <source>
        <dbReference type="EMBL" id="PWN47910.1"/>
    </source>
</evidence>
<organism evidence="1 2">
    <name type="scientific">Violaceomyces palustris</name>
    <dbReference type="NCBI Taxonomy" id="1673888"/>
    <lineage>
        <taxon>Eukaryota</taxon>
        <taxon>Fungi</taxon>
        <taxon>Dikarya</taxon>
        <taxon>Basidiomycota</taxon>
        <taxon>Ustilaginomycotina</taxon>
        <taxon>Ustilaginomycetes</taxon>
        <taxon>Violaceomycetales</taxon>
        <taxon>Violaceomycetaceae</taxon>
        <taxon>Violaceomyces</taxon>
    </lineage>
</organism>